<comment type="caution">
    <text evidence="15">The sequence shown here is derived from an EMBL/GenBank/DDBJ whole genome shotgun (WGS) entry which is preliminary data.</text>
</comment>
<dbReference type="PROSITE" id="PS50885">
    <property type="entry name" value="HAMP"/>
    <property type="match status" value="1"/>
</dbReference>
<evidence type="ECO:0000256" key="3">
    <source>
        <dbReference type="ARBA" id="ARBA00012438"/>
    </source>
</evidence>
<dbReference type="EC" id="2.7.13.3" evidence="3"/>
<feature type="domain" description="HAMP" evidence="14">
    <location>
        <begin position="335"/>
        <end position="387"/>
    </location>
</feature>
<dbReference type="CDD" id="cd12912">
    <property type="entry name" value="PDC2_MCP_like"/>
    <property type="match status" value="1"/>
</dbReference>
<dbReference type="InterPro" id="IPR003660">
    <property type="entry name" value="HAMP_dom"/>
</dbReference>
<dbReference type="InterPro" id="IPR050736">
    <property type="entry name" value="Sensor_HK_Regulatory"/>
</dbReference>
<dbReference type="InterPro" id="IPR003594">
    <property type="entry name" value="HATPase_dom"/>
</dbReference>
<evidence type="ECO:0000313" key="15">
    <source>
        <dbReference type="EMBL" id="NRF69355.1"/>
    </source>
</evidence>
<evidence type="ECO:0000256" key="10">
    <source>
        <dbReference type="ARBA" id="ARBA00023012"/>
    </source>
</evidence>
<keyword evidence="8" id="KW-0418">Kinase</keyword>
<evidence type="ECO:0000256" key="12">
    <source>
        <dbReference type="SAM" id="Phobius"/>
    </source>
</evidence>
<dbReference type="InterPro" id="IPR036890">
    <property type="entry name" value="HATPase_C_sf"/>
</dbReference>
<feature type="domain" description="Histidine kinase" evidence="13">
    <location>
        <begin position="939"/>
        <end position="1158"/>
    </location>
</feature>
<keyword evidence="5" id="KW-0597">Phosphoprotein</keyword>
<proteinExistence type="predicted"/>
<accession>A0ABX2ELA9</accession>
<dbReference type="SMART" id="SM00388">
    <property type="entry name" value="HisKA"/>
    <property type="match status" value="1"/>
</dbReference>
<dbReference type="InterPro" id="IPR004358">
    <property type="entry name" value="Sig_transdc_His_kin-like_C"/>
</dbReference>
<dbReference type="SMART" id="SM00304">
    <property type="entry name" value="HAMP"/>
    <property type="match status" value="1"/>
</dbReference>
<dbReference type="InterPro" id="IPR003661">
    <property type="entry name" value="HisK_dim/P_dom"/>
</dbReference>
<evidence type="ECO:0000256" key="8">
    <source>
        <dbReference type="ARBA" id="ARBA00022777"/>
    </source>
</evidence>
<keyword evidence="16" id="KW-1185">Reference proteome</keyword>
<name>A0ABX2ELA9_9BURK</name>
<dbReference type="CDD" id="cd06225">
    <property type="entry name" value="HAMP"/>
    <property type="match status" value="1"/>
</dbReference>
<dbReference type="SMART" id="SM00065">
    <property type="entry name" value="GAF"/>
    <property type="match status" value="3"/>
</dbReference>
<evidence type="ECO:0000256" key="4">
    <source>
        <dbReference type="ARBA" id="ARBA00022475"/>
    </source>
</evidence>
<dbReference type="SUPFAM" id="SSF47384">
    <property type="entry name" value="Homodimeric domain of signal transducing histidine kinase"/>
    <property type="match status" value="1"/>
</dbReference>
<dbReference type="Gene3D" id="3.30.450.20">
    <property type="entry name" value="PAS domain"/>
    <property type="match status" value="1"/>
</dbReference>
<keyword evidence="7 12" id="KW-0812">Transmembrane</keyword>
<keyword evidence="9 12" id="KW-1133">Transmembrane helix</keyword>
<dbReference type="RefSeq" id="WP_173126070.1">
    <property type="nucleotide sequence ID" value="NZ_JABRWJ010000006.1"/>
</dbReference>
<dbReference type="CDD" id="cd16922">
    <property type="entry name" value="HATPase_EvgS-ArcB-TorS-like"/>
    <property type="match status" value="1"/>
</dbReference>
<comment type="subcellular location">
    <subcellularLocation>
        <location evidence="2">Cell membrane</location>
        <topology evidence="2">Multi-pass membrane protein</topology>
    </subcellularLocation>
</comment>
<gene>
    <name evidence="15" type="ORF">HLB44_20355</name>
</gene>
<evidence type="ECO:0000256" key="2">
    <source>
        <dbReference type="ARBA" id="ARBA00004651"/>
    </source>
</evidence>
<evidence type="ECO:0000256" key="5">
    <source>
        <dbReference type="ARBA" id="ARBA00022553"/>
    </source>
</evidence>
<dbReference type="Gene3D" id="3.30.565.10">
    <property type="entry name" value="Histidine kinase-like ATPase, C-terminal domain"/>
    <property type="match status" value="1"/>
</dbReference>
<dbReference type="Pfam" id="PF02518">
    <property type="entry name" value="HATPase_c"/>
    <property type="match status" value="1"/>
</dbReference>
<dbReference type="PRINTS" id="PR00344">
    <property type="entry name" value="BCTRLSENSOR"/>
</dbReference>
<dbReference type="EMBL" id="JABRWJ010000006">
    <property type="protein sequence ID" value="NRF69355.1"/>
    <property type="molecule type" value="Genomic_DNA"/>
</dbReference>
<dbReference type="Pfam" id="PF00672">
    <property type="entry name" value="HAMP"/>
    <property type="match status" value="1"/>
</dbReference>
<dbReference type="Pfam" id="PF00512">
    <property type="entry name" value="HisKA"/>
    <property type="match status" value="1"/>
</dbReference>
<dbReference type="InterPro" id="IPR033479">
    <property type="entry name" value="dCache_1"/>
</dbReference>
<protein>
    <recommendedName>
        <fullName evidence="3">histidine kinase</fullName>
        <ecNumber evidence="3">2.7.13.3</ecNumber>
    </recommendedName>
</protein>
<dbReference type="InterPro" id="IPR003018">
    <property type="entry name" value="GAF"/>
</dbReference>
<evidence type="ECO:0000313" key="16">
    <source>
        <dbReference type="Proteomes" id="UP000737171"/>
    </source>
</evidence>
<feature type="transmembrane region" description="Helical" evidence="12">
    <location>
        <begin position="41"/>
        <end position="63"/>
    </location>
</feature>
<dbReference type="Proteomes" id="UP000737171">
    <property type="component" value="Unassembled WGS sequence"/>
</dbReference>
<dbReference type="CDD" id="cd00082">
    <property type="entry name" value="HisKA"/>
    <property type="match status" value="1"/>
</dbReference>
<dbReference type="PANTHER" id="PTHR43711">
    <property type="entry name" value="TWO-COMPONENT HISTIDINE KINASE"/>
    <property type="match status" value="1"/>
</dbReference>
<sequence length="1163" mass="126868">MTAREPITPPVDAEPGVPVTAPASPLAADEARYHGRLFRKYLLLMLTLVTLSLLASGAIGLYFSYQETRAALAGLQHEKAVGAAARIEQYLGQVTRQLSLAALPQLDADDHELRRLELIKLLRQQHEVTDAAWLDAAGREQVSVSRLALETVGGGRDRSAEAAFTEPRRGQPWYGPVYFRKETEPYMTVAVRGSDKGPVTVAELNLKFIWDVISRIQVGREGKAYVVDAQGFLVADPDIGLVLRKTSLAALPHVAATASGAHATPLAAGALQSVNLAGRSVLTAVAPIDSLQWRVFAEQPVSEVYHRLDAAIVRTVLLLAGGLLLSALAALLLARSMVRPIRVLDAGAQRIGAGELDQRIDVRTGDELQALAEQFNRMSARLAESYAGLERQVDARTAELREALEHQTAIGGVLRVISESPGDAMPVFESILDRAIRLFGSSTAAMFRYDGTQLHLAAHRNWTPQVIEHMRQRFPMAPDPALMSGRVILGGRVVVVEDAWADDAFDSASSRLGGWRRLLGAPLLKDGAPIGAIVVAWNEPGPVPPRQVELVQTFADQAVIAIENVRLFLETRDALERQTATAEVLKLISRTSFDLDAVLATLLESATRLCDAEGAVLFRPDANGDYRPSAWRFWQDRDANERYLEAMRQRPIRASRDSAAGRALLQRAVVCVQDVGSDPEYLRQDLADLGRFRNVLAVPLLREGEPIGVIALSNSAGGQAFAPDQIELMKTFADQAVIAIENVRLFREIRDALDRQTAISDVLSVMSESPGRAEPVFDVLMDRAMRLFGCPTVVVFRYDGELLHLVAERNWSATGQPVINHEPAAPNPHLVSGRVILSGEVQVVEDIATADPEYNHWGRAGGWRRMLGAPLLKDGAPVGALIVAWNEPGPVDAREAALLKTFADQAVIALENVRMFHEIEDKSRQLEVANRHKSEFLANMSHELRTPLNAVIGFSEVLLERLFGELNDKQAEYLQDIHSSGQHLLALINDVLDLSKIEAGRMELDLSRFDLGLLLEHSLTLVRERATRQGLALTLEVGDGLQEWVADARKVKQVVVNLLSNAVKFTPAGGTVTLRARRAGDVAEIEVADTGVGIAAQDHAKVFEEFRQASGNYLRKAEGSGLGLALARRFIELHGGTIGLDSVPGAGSTFRFTLPLQDTETIS</sequence>
<dbReference type="Pfam" id="PF01590">
    <property type="entry name" value="GAF"/>
    <property type="match status" value="1"/>
</dbReference>
<reference evidence="15 16" key="1">
    <citation type="submission" date="2020-05" db="EMBL/GenBank/DDBJ databases">
        <title>Aquincola sp. isolate from soil.</title>
        <authorList>
            <person name="Han J."/>
            <person name="Kim D.-U."/>
        </authorList>
    </citation>
    <scope>NUCLEOTIDE SEQUENCE [LARGE SCALE GENOMIC DNA]</scope>
    <source>
        <strain evidence="15 16">S2</strain>
    </source>
</reference>
<dbReference type="InterPro" id="IPR036097">
    <property type="entry name" value="HisK_dim/P_sf"/>
</dbReference>
<dbReference type="Gene3D" id="1.10.287.130">
    <property type="match status" value="1"/>
</dbReference>
<dbReference type="Gene3D" id="3.30.450.40">
    <property type="match status" value="3"/>
</dbReference>
<evidence type="ECO:0000256" key="6">
    <source>
        <dbReference type="ARBA" id="ARBA00022679"/>
    </source>
</evidence>
<evidence type="ECO:0000256" key="9">
    <source>
        <dbReference type="ARBA" id="ARBA00022989"/>
    </source>
</evidence>
<dbReference type="SMART" id="SM00387">
    <property type="entry name" value="HATPase_c"/>
    <property type="match status" value="1"/>
</dbReference>
<dbReference type="Pfam" id="PF13185">
    <property type="entry name" value="GAF_2"/>
    <property type="match status" value="2"/>
</dbReference>
<dbReference type="PROSITE" id="PS50109">
    <property type="entry name" value="HIS_KIN"/>
    <property type="match status" value="1"/>
</dbReference>
<keyword evidence="4" id="KW-1003">Cell membrane</keyword>
<dbReference type="InterPro" id="IPR005467">
    <property type="entry name" value="His_kinase_dom"/>
</dbReference>
<evidence type="ECO:0000256" key="7">
    <source>
        <dbReference type="ARBA" id="ARBA00022692"/>
    </source>
</evidence>
<evidence type="ECO:0000259" key="14">
    <source>
        <dbReference type="PROSITE" id="PS50885"/>
    </source>
</evidence>
<evidence type="ECO:0000256" key="11">
    <source>
        <dbReference type="ARBA" id="ARBA00023136"/>
    </source>
</evidence>
<dbReference type="InterPro" id="IPR029016">
    <property type="entry name" value="GAF-like_dom_sf"/>
</dbReference>
<evidence type="ECO:0000259" key="13">
    <source>
        <dbReference type="PROSITE" id="PS50109"/>
    </source>
</evidence>
<dbReference type="Pfam" id="PF02743">
    <property type="entry name" value="dCache_1"/>
    <property type="match status" value="1"/>
</dbReference>
<feature type="transmembrane region" description="Helical" evidence="12">
    <location>
        <begin position="311"/>
        <end position="334"/>
    </location>
</feature>
<keyword evidence="11 12" id="KW-0472">Membrane</keyword>
<comment type="catalytic activity">
    <reaction evidence="1">
        <text>ATP + protein L-histidine = ADP + protein N-phospho-L-histidine.</text>
        <dbReference type="EC" id="2.7.13.3"/>
    </reaction>
</comment>
<keyword evidence="6" id="KW-0808">Transferase</keyword>
<dbReference type="PANTHER" id="PTHR43711:SF1">
    <property type="entry name" value="HISTIDINE KINASE 1"/>
    <property type="match status" value="1"/>
</dbReference>
<evidence type="ECO:0000256" key="1">
    <source>
        <dbReference type="ARBA" id="ARBA00000085"/>
    </source>
</evidence>
<organism evidence="15 16">
    <name type="scientific">Pseudaquabacterium terrae</name>
    <dbReference type="NCBI Taxonomy" id="2732868"/>
    <lineage>
        <taxon>Bacteria</taxon>
        <taxon>Pseudomonadati</taxon>
        <taxon>Pseudomonadota</taxon>
        <taxon>Betaproteobacteria</taxon>
        <taxon>Burkholderiales</taxon>
        <taxon>Sphaerotilaceae</taxon>
        <taxon>Pseudaquabacterium</taxon>
    </lineage>
</organism>
<dbReference type="SUPFAM" id="SSF55874">
    <property type="entry name" value="ATPase domain of HSP90 chaperone/DNA topoisomerase II/histidine kinase"/>
    <property type="match status" value="1"/>
</dbReference>
<dbReference type="SUPFAM" id="SSF55781">
    <property type="entry name" value="GAF domain-like"/>
    <property type="match status" value="3"/>
</dbReference>
<keyword evidence="10" id="KW-0902">Two-component regulatory system</keyword>
<dbReference type="SUPFAM" id="SSF158472">
    <property type="entry name" value="HAMP domain-like"/>
    <property type="match status" value="1"/>
</dbReference>
<dbReference type="Gene3D" id="6.10.340.10">
    <property type="match status" value="1"/>
</dbReference>